<protein>
    <submittedName>
        <fullName evidence="1">Uncharacterized protein</fullName>
    </submittedName>
</protein>
<comment type="caution">
    <text evidence="1">The sequence shown here is derived from an EMBL/GenBank/DDBJ whole genome shotgun (WGS) entry which is preliminary data.</text>
</comment>
<reference evidence="1 2" key="1">
    <citation type="submission" date="2019-12" db="EMBL/GenBank/DDBJ databases">
        <title>A genome sequence resource for the geographically widespread anthracnose pathogen Colletotrichum asianum.</title>
        <authorList>
            <person name="Meng Y."/>
        </authorList>
    </citation>
    <scope>NUCLEOTIDE SEQUENCE [LARGE SCALE GENOMIC DNA]</scope>
    <source>
        <strain evidence="1 2">ICMP 18580</strain>
    </source>
</reference>
<dbReference type="AlphaFoldDB" id="A0A8H3WI01"/>
<name>A0A8H3WI01_9PEZI</name>
<keyword evidence="2" id="KW-1185">Reference proteome</keyword>
<dbReference type="EMBL" id="WOWK01000014">
    <property type="protein sequence ID" value="KAF0329086.1"/>
    <property type="molecule type" value="Genomic_DNA"/>
</dbReference>
<sequence length="284" mass="31172">MQHASYHLAPNFSISPETLYLGCIIDDLSNPDVLNEDEIIETPPQKVTKDVKKGFVASQSKMKKGELGVWAKVLAIEGLRGEISGSVDTSSEVTYRFESIETTFFYADKAYITQALNQSYMKEFMQARGYKPVYLVTGLKVARGSSVSIQEGRQWGIAASASMSQPEVWPVDFGTSLNLCGRSSTATGFEESTDFVIGIRVKKVNYTLWGSITGKPQLAIKKHDKGAVLVDSGSEGNHRVLDAEELLMDEEAAGMVAITDKFESAEDVAMESTDLQWVVSSERV</sequence>
<accession>A0A8H3WI01</accession>
<dbReference type="OrthoDB" id="4841081at2759"/>
<organism evidence="1 2">
    <name type="scientific">Colletotrichum asianum</name>
    <dbReference type="NCBI Taxonomy" id="702518"/>
    <lineage>
        <taxon>Eukaryota</taxon>
        <taxon>Fungi</taxon>
        <taxon>Dikarya</taxon>
        <taxon>Ascomycota</taxon>
        <taxon>Pezizomycotina</taxon>
        <taxon>Sordariomycetes</taxon>
        <taxon>Hypocreomycetidae</taxon>
        <taxon>Glomerellales</taxon>
        <taxon>Glomerellaceae</taxon>
        <taxon>Colletotrichum</taxon>
        <taxon>Colletotrichum gloeosporioides species complex</taxon>
    </lineage>
</organism>
<evidence type="ECO:0000313" key="1">
    <source>
        <dbReference type="EMBL" id="KAF0329086.1"/>
    </source>
</evidence>
<dbReference type="Proteomes" id="UP000434172">
    <property type="component" value="Unassembled WGS sequence"/>
</dbReference>
<gene>
    <name evidence="1" type="ORF">GQ607_003754</name>
</gene>
<proteinExistence type="predicted"/>
<evidence type="ECO:0000313" key="2">
    <source>
        <dbReference type="Proteomes" id="UP000434172"/>
    </source>
</evidence>